<feature type="binding site" evidence="12">
    <location>
        <position position="686"/>
    </location>
    <ligand>
        <name>ATP</name>
        <dbReference type="ChEBI" id="CHEBI:30616"/>
    </ligand>
</feature>
<comment type="subcellular location">
    <subcellularLocation>
        <location evidence="1">Cytoplasm</location>
    </subcellularLocation>
</comment>
<reference evidence="16 17" key="1">
    <citation type="journal article" date="2018" name="Sci. Rep.">
        <title>Characterisation of pathogen-specific regions and novel effector candidates in Fusarium oxysporum f. sp. cepae.</title>
        <authorList>
            <person name="Armitage A.D."/>
            <person name="Taylor A."/>
            <person name="Sobczyk M.K."/>
            <person name="Baxter L."/>
            <person name="Greenfield B.P."/>
            <person name="Bates H.J."/>
            <person name="Wilson F."/>
            <person name="Jackson A.C."/>
            <person name="Ott S."/>
            <person name="Harrison R.J."/>
            <person name="Clarkson J.P."/>
        </authorList>
    </citation>
    <scope>NUCLEOTIDE SEQUENCE [LARGE SCALE GENOMIC DNA]</scope>
    <source>
        <strain evidence="16 17">Fp_A8</strain>
    </source>
</reference>
<evidence type="ECO:0000256" key="5">
    <source>
        <dbReference type="ARBA" id="ARBA00022737"/>
    </source>
</evidence>
<dbReference type="Gene3D" id="1.10.510.10">
    <property type="entry name" value="Transferase(Phosphotransferase) domain 1"/>
    <property type="match status" value="1"/>
</dbReference>
<sequence>MAKTNEDLLRRPLYLYDLPAEVLDTLVLKSDTDAEAEAIAAAESTKASESVPSSDTNLVGTQACSLCGLTFTTVIDQRGHLKSDFHHYNLKQKLRGQKPVSETEFEKLVGNLDESLSGSDSDESEEEEEDGRQDSTLTALLKKQARLADKANDSTVDDEDETAGKPGRGKPPLVWFSSPLLPEKTYFGMYRAILTGEEQRNQDLVEVLKKKQVEPIPMPKIPKEGALPEVAYKGPHIFLCMIGGGHFAAMVVSLAPRPNKNGTTMNREATVLAHKTFHRYTTRRKQGGSQSANDNAKGAAHSAGSSLRRYNEQALVEDVRTLLQDWKVLIDTSELLFVRATGMTNRRTLFGPYEGQVLKHNDTRLRGFPFSTRRATQNELMRSFIELTRLKVREIEPVQEQKKDSGSATPTKTSTKPSKPKLTEEEETALLHTSQLQAFVRRSKVPALLSYLKNNNISADFEFQPVEQNHHAPRPLHLAAAQNAAPLVLGLLVRGGADPTIKNNDGKTPFELAGERSTRDAFRVARSELGESKWPWDDAKVPPAMTKAEADKRDEREKKEASDKEAERRRAEEERLQVEGPKVSEGRKQKGNALAAGLKKTPQERREAEERGLTPDMRMRLEQSPTYQLYRNVEYIDRYCPGGYHPIEVNDTLNQRYHIVDKLGQGGYSTIWLARDQELSKYVAIKVGTADQVSKESGILLKLAENPTKQLSGHLITQVLDHFTLHGPNGTHSCIVTAPARCSVAEAIKTSRQISFQPDVARALAAQLIMATAYGHQAGFVHGDIHLGNVLLQLPGSELDHLSIQQVYEKFYKPDPYPVTRTDGQPVTSPSVPKNVYTPNWLGKPSDEVLLPEARLLLSDFGTVFNPSQETRLLSYTHLQNRPPEAVFDSTKPLTFSSDIWSLGLMVWECMGSGPFMSGFLFDEDEVIADQVDALGSLPHEWWEKWETRTTVFTEEGQRKGGIETWPLQRRFDLTVQRGKKTEKLDDEESRAFLNMIKGMLRFRPEERMTADQVLRSDWMRKWALPLAEKAWERKLLD</sequence>
<dbReference type="InterPro" id="IPR013087">
    <property type="entry name" value="Znf_C2H2_type"/>
</dbReference>
<dbReference type="PROSITE" id="PS50297">
    <property type="entry name" value="ANK_REP_REGION"/>
    <property type="match status" value="1"/>
</dbReference>
<dbReference type="Gene3D" id="3.30.200.20">
    <property type="entry name" value="Phosphorylase Kinase, domain 1"/>
    <property type="match status" value="1"/>
</dbReference>
<comment type="domain">
    <text evidence="11">The VLRF1 domain mediates binding to the 60S ribosomal subunit.</text>
</comment>
<dbReference type="Pfam" id="PF18826">
    <property type="entry name" value="bVLRF1"/>
    <property type="match status" value="1"/>
</dbReference>
<protein>
    <recommendedName>
        <fullName evidence="18">Protein kinase domain-containing protein</fullName>
    </recommendedName>
</protein>
<feature type="region of interest" description="Disordered" evidence="13">
    <location>
        <begin position="397"/>
        <end position="427"/>
    </location>
</feature>
<feature type="compositionally biased region" description="Acidic residues" evidence="13">
    <location>
        <begin position="120"/>
        <end position="131"/>
    </location>
</feature>
<evidence type="ECO:0008006" key="18">
    <source>
        <dbReference type="Google" id="ProtNLM"/>
    </source>
</evidence>
<evidence type="ECO:0000259" key="15">
    <source>
        <dbReference type="PROSITE" id="PS52044"/>
    </source>
</evidence>
<evidence type="ECO:0000256" key="6">
    <source>
        <dbReference type="ARBA" id="ARBA00022759"/>
    </source>
</evidence>
<evidence type="ECO:0000256" key="1">
    <source>
        <dbReference type="ARBA" id="ARBA00004496"/>
    </source>
</evidence>
<keyword evidence="8 10" id="KW-0040">ANK repeat</keyword>
<dbReference type="Gene3D" id="1.25.40.20">
    <property type="entry name" value="Ankyrin repeat-containing domain"/>
    <property type="match status" value="1"/>
</dbReference>
<feature type="region of interest" description="Disordered" evidence="13">
    <location>
        <begin position="148"/>
        <end position="171"/>
    </location>
</feature>
<evidence type="ECO:0000256" key="4">
    <source>
        <dbReference type="ARBA" id="ARBA00022722"/>
    </source>
</evidence>
<dbReference type="GO" id="GO:0036503">
    <property type="term" value="P:ERAD pathway"/>
    <property type="evidence" value="ECO:0007669"/>
    <property type="project" value="TreeGrafter"/>
</dbReference>
<dbReference type="PROSITE" id="PS50011">
    <property type="entry name" value="PROTEIN_KINASE_DOM"/>
    <property type="match status" value="1"/>
</dbReference>
<dbReference type="SUPFAM" id="SSF56112">
    <property type="entry name" value="Protein kinase-like (PK-like)"/>
    <property type="match status" value="1"/>
</dbReference>
<dbReference type="InterPro" id="IPR011009">
    <property type="entry name" value="Kinase-like_dom_sf"/>
</dbReference>
<dbReference type="GO" id="GO:0004519">
    <property type="term" value="F:endonuclease activity"/>
    <property type="evidence" value="ECO:0007669"/>
    <property type="project" value="UniProtKB-KW"/>
</dbReference>
<dbReference type="GO" id="GO:0005524">
    <property type="term" value="F:ATP binding"/>
    <property type="evidence" value="ECO:0007669"/>
    <property type="project" value="UniProtKB-UniRule"/>
</dbReference>
<feature type="region of interest" description="Disordered" evidence="13">
    <location>
        <begin position="110"/>
        <end position="136"/>
    </location>
</feature>
<keyword evidence="4 11" id="KW-0540">Nuclease</keyword>
<feature type="domain" description="VLRF1" evidence="15">
    <location>
        <begin position="233"/>
        <end position="390"/>
    </location>
</feature>
<dbReference type="PANTHER" id="PTHR16036">
    <property type="entry name" value="ANKYRIN REPEAT AND ZINC FINGER DOMAIN-CONTAINING PROTEIN 1"/>
    <property type="match status" value="1"/>
</dbReference>
<accession>A0A420T4A4</accession>
<dbReference type="PROSITE" id="PS50088">
    <property type="entry name" value="ANK_REPEAT"/>
    <property type="match status" value="1"/>
</dbReference>
<evidence type="ECO:0000256" key="9">
    <source>
        <dbReference type="ARBA" id="ARBA00023054"/>
    </source>
</evidence>
<evidence type="ECO:0000313" key="17">
    <source>
        <dbReference type="Proteomes" id="UP000283569"/>
    </source>
</evidence>
<dbReference type="InterPro" id="IPR036770">
    <property type="entry name" value="Ankyrin_rpt-contain_sf"/>
</dbReference>
<evidence type="ECO:0000256" key="13">
    <source>
        <dbReference type="SAM" id="MobiDB-lite"/>
    </source>
</evidence>
<feature type="region of interest" description="Disordered" evidence="13">
    <location>
        <begin position="534"/>
        <end position="611"/>
    </location>
</feature>
<feature type="compositionally biased region" description="Basic and acidic residues" evidence="13">
    <location>
        <begin position="548"/>
        <end position="588"/>
    </location>
</feature>
<dbReference type="Proteomes" id="UP000283569">
    <property type="component" value="Unassembled WGS sequence"/>
</dbReference>
<gene>
    <name evidence="16" type="ORF">BFJ72_g8391</name>
</gene>
<feature type="domain" description="Protein kinase" evidence="14">
    <location>
        <begin position="657"/>
        <end position="1020"/>
    </location>
</feature>
<dbReference type="Pfam" id="PF00069">
    <property type="entry name" value="Pkinase"/>
    <property type="match status" value="2"/>
</dbReference>
<evidence type="ECO:0000256" key="12">
    <source>
        <dbReference type="PROSITE-ProRule" id="PRU10141"/>
    </source>
</evidence>
<dbReference type="PROSITE" id="PS52044">
    <property type="entry name" value="VLRF1"/>
    <property type="match status" value="1"/>
</dbReference>
<organism evidence="16 17">
    <name type="scientific">Gibberella intermedia</name>
    <name type="common">Bulb rot disease fungus</name>
    <name type="synonym">Fusarium proliferatum</name>
    <dbReference type="NCBI Taxonomy" id="948311"/>
    <lineage>
        <taxon>Eukaryota</taxon>
        <taxon>Fungi</taxon>
        <taxon>Dikarya</taxon>
        <taxon>Ascomycota</taxon>
        <taxon>Pezizomycotina</taxon>
        <taxon>Sordariomycetes</taxon>
        <taxon>Hypocreomycetidae</taxon>
        <taxon>Hypocreales</taxon>
        <taxon>Nectriaceae</taxon>
        <taxon>Fusarium</taxon>
        <taxon>Fusarium fujikuroi species complex</taxon>
    </lineage>
</organism>
<dbReference type="InterPro" id="IPR017441">
    <property type="entry name" value="Protein_kinase_ATP_BS"/>
</dbReference>
<comment type="similarity">
    <text evidence="2 11">Belongs to the ANKZF1/VMS1 family.</text>
</comment>
<dbReference type="PROSITE" id="PS00107">
    <property type="entry name" value="PROTEIN_KINASE_ATP"/>
    <property type="match status" value="1"/>
</dbReference>
<evidence type="ECO:0000256" key="3">
    <source>
        <dbReference type="ARBA" id="ARBA00022490"/>
    </source>
</evidence>
<proteinExistence type="inferred from homology"/>
<feature type="active site" evidence="11">
    <location>
        <position position="290"/>
    </location>
</feature>
<dbReference type="GO" id="GO:0004672">
    <property type="term" value="F:protein kinase activity"/>
    <property type="evidence" value="ECO:0007669"/>
    <property type="project" value="InterPro"/>
</dbReference>
<comment type="caution">
    <text evidence="16">The sequence shown here is derived from an EMBL/GenBank/DDBJ whole genome shotgun (WGS) entry which is preliminary data.</text>
</comment>
<keyword evidence="9" id="KW-0175">Coiled coil</keyword>
<dbReference type="EMBL" id="MRDB01000029">
    <property type="protein sequence ID" value="RKL36262.1"/>
    <property type="molecule type" value="Genomic_DNA"/>
</dbReference>
<dbReference type="InterPro" id="IPR000719">
    <property type="entry name" value="Prot_kinase_dom"/>
</dbReference>
<dbReference type="InterPro" id="IPR047139">
    <property type="entry name" value="ANKZ1/VMS1"/>
</dbReference>
<keyword evidence="3 11" id="KW-0963">Cytoplasm</keyword>
<evidence type="ECO:0000256" key="8">
    <source>
        <dbReference type="ARBA" id="ARBA00023043"/>
    </source>
</evidence>
<evidence type="ECO:0000256" key="10">
    <source>
        <dbReference type="PROSITE-ProRule" id="PRU00023"/>
    </source>
</evidence>
<feature type="repeat" description="ANK" evidence="10">
    <location>
        <begin position="471"/>
        <end position="504"/>
    </location>
</feature>
<dbReference type="GO" id="GO:0005737">
    <property type="term" value="C:cytoplasm"/>
    <property type="evidence" value="ECO:0007669"/>
    <property type="project" value="UniProtKB-SubCell"/>
</dbReference>
<keyword evidence="7 11" id="KW-0378">Hydrolase</keyword>
<feature type="compositionally biased region" description="Basic and acidic residues" evidence="13">
    <location>
        <begin position="601"/>
        <end position="611"/>
    </location>
</feature>
<keyword evidence="5" id="KW-0677">Repeat</keyword>
<evidence type="ECO:0000313" key="16">
    <source>
        <dbReference type="EMBL" id="RKL36262.1"/>
    </source>
</evidence>
<feature type="region of interest" description="Disordered" evidence="13">
    <location>
        <begin position="280"/>
        <end position="305"/>
    </location>
</feature>
<evidence type="ECO:0000259" key="14">
    <source>
        <dbReference type="PROSITE" id="PS50011"/>
    </source>
</evidence>
<dbReference type="GO" id="GO:0016787">
    <property type="term" value="F:hydrolase activity"/>
    <property type="evidence" value="ECO:0007669"/>
    <property type="project" value="UniProtKB-KW"/>
</dbReference>
<keyword evidence="12" id="KW-0547">Nucleotide-binding</keyword>
<dbReference type="Pfam" id="PF13857">
    <property type="entry name" value="Ank_5"/>
    <property type="match status" value="1"/>
</dbReference>
<name>A0A420T4A4_GIBIN</name>
<dbReference type="AlphaFoldDB" id="A0A420T4A4"/>
<keyword evidence="6 11" id="KW-0255">Endonuclease</keyword>
<dbReference type="InterPro" id="IPR002110">
    <property type="entry name" value="Ankyrin_rpt"/>
</dbReference>
<keyword evidence="12" id="KW-0067">ATP-binding</keyword>
<evidence type="ECO:0000256" key="7">
    <source>
        <dbReference type="ARBA" id="ARBA00022801"/>
    </source>
</evidence>
<dbReference type="SUPFAM" id="SSF48403">
    <property type="entry name" value="Ankyrin repeat"/>
    <property type="match status" value="1"/>
</dbReference>
<dbReference type="PROSITE" id="PS00028">
    <property type="entry name" value="ZINC_FINGER_C2H2_1"/>
    <property type="match status" value="1"/>
</dbReference>
<dbReference type="SMART" id="SM00220">
    <property type="entry name" value="S_TKc"/>
    <property type="match status" value="1"/>
</dbReference>
<evidence type="ECO:0000256" key="11">
    <source>
        <dbReference type="PROSITE-ProRule" id="PRU01389"/>
    </source>
</evidence>
<evidence type="ECO:0000256" key="2">
    <source>
        <dbReference type="ARBA" id="ARBA00009262"/>
    </source>
</evidence>
<dbReference type="InterPro" id="IPR041175">
    <property type="entry name" value="VLRF1/Vms1"/>
</dbReference>
<dbReference type="PANTHER" id="PTHR16036:SF2">
    <property type="entry name" value="TRNA ENDONUCLEASE ANKZF1"/>
    <property type="match status" value="1"/>
</dbReference>